<feature type="domain" description="HTH cro/C1-type" evidence="1">
    <location>
        <begin position="30"/>
        <end position="85"/>
    </location>
</feature>
<dbReference type="InterPro" id="IPR050077">
    <property type="entry name" value="LexA_repressor"/>
</dbReference>
<dbReference type="InterPro" id="IPR010982">
    <property type="entry name" value="Lambda_DNA-bd_dom_sf"/>
</dbReference>
<dbReference type="Pfam" id="PF13443">
    <property type="entry name" value="HTH_26"/>
    <property type="match status" value="1"/>
</dbReference>
<dbReference type="SUPFAM" id="SSF51306">
    <property type="entry name" value="LexA/Signal peptidase"/>
    <property type="match status" value="1"/>
</dbReference>
<dbReference type="InterPro" id="IPR001387">
    <property type="entry name" value="Cro/C1-type_HTH"/>
</dbReference>
<dbReference type="AlphaFoldDB" id="A9KBN7"/>
<dbReference type="KEGG" id="cbd:CBUD_0580"/>
<dbReference type="GO" id="GO:0003677">
    <property type="term" value="F:DNA binding"/>
    <property type="evidence" value="ECO:0007669"/>
    <property type="project" value="InterPro"/>
</dbReference>
<reference evidence="2 3" key="1">
    <citation type="journal article" date="2009" name="Infect. Immun.">
        <title>Comparative genomics reveal extensive transposon-mediated genomic plasticity and diversity among potential effector proteins within the genus Coxiella.</title>
        <authorList>
            <person name="Beare P.A."/>
            <person name="Unsworth N."/>
            <person name="Andoh M."/>
            <person name="Voth D.E."/>
            <person name="Omsland A."/>
            <person name="Gilk S.D."/>
            <person name="Williams K.P."/>
            <person name="Sobral B.W."/>
            <person name="Kupko J.J.III."/>
            <person name="Porcella S.F."/>
            <person name="Samuel J.E."/>
            <person name="Heinzen R.A."/>
        </authorList>
    </citation>
    <scope>NUCLEOTIDE SEQUENCE [LARGE SCALE GENOMIC DNA]</scope>
    <source>
        <strain evidence="2 3">Dugway 5J108-111</strain>
    </source>
</reference>
<dbReference type="PANTHER" id="PTHR33516">
    <property type="entry name" value="LEXA REPRESSOR"/>
    <property type="match status" value="1"/>
</dbReference>
<dbReference type="Gene3D" id="2.10.109.10">
    <property type="entry name" value="Umud Fragment, subunit A"/>
    <property type="match status" value="1"/>
</dbReference>
<dbReference type="Pfam" id="PF00717">
    <property type="entry name" value="Peptidase_S24"/>
    <property type="match status" value="1"/>
</dbReference>
<dbReference type="CDD" id="cd00093">
    <property type="entry name" value="HTH_XRE"/>
    <property type="match status" value="1"/>
</dbReference>
<gene>
    <name evidence="2" type="ordered locus">CBUD_0580</name>
</gene>
<dbReference type="PROSITE" id="PS50943">
    <property type="entry name" value="HTH_CROC1"/>
    <property type="match status" value="1"/>
</dbReference>
<dbReference type="Gene3D" id="1.10.260.40">
    <property type="entry name" value="lambda repressor-like DNA-binding domains"/>
    <property type="match status" value="1"/>
</dbReference>
<evidence type="ECO:0000313" key="2">
    <source>
        <dbReference type="EMBL" id="ABS77587.2"/>
    </source>
</evidence>
<name>A9KBN7_COXBN</name>
<accession>A9KBN7</accession>
<dbReference type="PANTHER" id="PTHR33516:SF2">
    <property type="entry name" value="LEXA REPRESSOR-RELATED"/>
    <property type="match status" value="1"/>
</dbReference>
<protein>
    <submittedName>
        <fullName evidence="2">Repressor protein C2</fullName>
    </submittedName>
</protein>
<dbReference type="SUPFAM" id="SSF47413">
    <property type="entry name" value="lambda repressor-like DNA-binding domains"/>
    <property type="match status" value="1"/>
</dbReference>
<dbReference type="RefSeq" id="WP_011996633.1">
    <property type="nucleotide sequence ID" value="NC_009727.1"/>
</dbReference>
<dbReference type="Proteomes" id="UP000008555">
    <property type="component" value="Chromosome"/>
</dbReference>
<dbReference type="InterPro" id="IPR039418">
    <property type="entry name" value="LexA-like"/>
</dbReference>
<dbReference type="EMBL" id="CP000733">
    <property type="protein sequence ID" value="ABS77587.2"/>
    <property type="molecule type" value="Genomic_DNA"/>
</dbReference>
<sequence length="238" mass="26900">MYIILNNRHLPSERIGTIGTNFMASLSSNLKTLMTSVHINASELARRTEIAQPIIHRLSTGQNTNPKLATIKPIARYFMVNISQLIGEEPLPSDQSPQITGNYRAWNRVPLISWKDATSWPEALPHYQTSDEVMYISTDANVSKLAYGLIIQGCAMEPLFPNGTTIIVEPERKPKDRDFVVVRLQGEPEARLRQIITEGNDRYLKSLNPELEKLEVARLAQEDQFLGVMAQAKVDFLR</sequence>
<proteinExistence type="predicted"/>
<organism evidence="2 3">
    <name type="scientific">Coxiella burnetii (strain Dugway 5J108-111)</name>
    <dbReference type="NCBI Taxonomy" id="434922"/>
    <lineage>
        <taxon>Bacteria</taxon>
        <taxon>Pseudomonadati</taxon>
        <taxon>Pseudomonadota</taxon>
        <taxon>Gammaproteobacteria</taxon>
        <taxon>Legionellales</taxon>
        <taxon>Coxiellaceae</taxon>
        <taxon>Coxiella</taxon>
    </lineage>
</organism>
<dbReference type="CDD" id="cd06529">
    <property type="entry name" value="S24_LexA-like"/>
    <property type="match status" value="1"/>
</dbReference>
<evidence type="ECO:0000313" key="3">
    <source>
        <dbReference type="Proteomes" id="UP000008555"/>
    </source>
</evidence>
<evidence type="ECO:0000259" key="1">
    <source>
        <dbReference type="PROSITE" id="PS50943"/>
    </source>
</evidence>
<dbReference type="InterPro" id="IPR015927">
    <property type="entry name" value="Peptidase_S24_S26A/B/C"/>
</dbReference>
<dbReference type="InterPro" id="IPR036286">
    <property type="entry name" value="LexA/Signal_pep-like_sf"/>
</dbReference>
<dbReference type="HOGENOM" id="CLU_1293816_0_0_6"/>